<dbReference type="InterPro" id="IPR013784">
    <property type="entry name" value="Carb-bd-like_fold"/>
</dbReference>
<dbReference type="PANTHER" id="PTHR48098:SF6">
    <property type="entry name" value="FERRI-BACILLIBACTIN ESTERASE BESA"/>
    <property type="match status" value="1"/>
</dbReference>
<keyword evidence="2" id="KW-0378">Hydrolase</keyword>
<dbReference type="Proteomes" id="UP000252355">
    <property type="component" value="Unassembled WGS sequence"/>
</dbReference>
<evidence type="ECO:0000259" key="1">
    <source>
        <dbReference type="PROSITE" id="PS51166"/>
    </source>
</evidence>
<dbReference type="PANTHER" id="PTHR48098">
    <property type="entry name" value="ENTEROCHELIN ESTERASE-RELATED"/>
    <property type="match status" value="1"/>
</dbReference>
<gene>
    <name evidence="2" type="ORF">OZSIB_4205</name>
</gene>
<dbReference type="SUPFAM" id="SSF49452">
    <property type="entry name" value="Starch-binding domain-like"/>
    <property type="match status" value="1"/>
</dbReference>
<evidence type="ECO:0000313" key="3">
    <source>
        <dbReference type="Proteomes" id="UP000252355"/>
    </source>
</evidence>
<dbReference type="Pfam" id="PF00686">
    <property type="entry name" value="CBM_20"/>
    <property type="match status" value="1"/>
</dbReference>
<dbReference type="InterPro" id="IPR002044">
    <property type="entry name" value="CBM20"/>
</dbReference>
<proteinExistence type="predicted"/>
<dbReference type="Gene3D" id="2.60.40.10">
    <property type="entry name" value="Immunoglobulins"/>
    <property type="match status" value="1"/>
</dbReference>
<sequence>MAKRTHGATEPSVQVTLQVRLAPNVTPDDGLFVAGNLPALGDWQPAAVALPRVGPRLFALTFAAPIGKPVEFKITRGTWKSQAIYLDPAGRFPPDNRVIVPTRDQRVEVTVIDWLDRIALAVDPVVGDLRRHEPMSGPGLREPRAIQVWLPPSYASRPERRYPVLYMHDGQNLFDPATSFCGQDWKVDEVATRLITEGRLRELIVVAIDNTGDRMEEYNLARPRGRAYATFLIEVVKPFIDRTYRTLPEPEQTGVMGSSMGGLISFQLAWTFPEIFGLAGCLSSAFYKAWAATTRLVRGNPASGRRLRLYFDAGELEPPIATCFHKMQSLLREVGLQPGREFLAHFAPGATHSERAWSDRLHLPLEFLFGSPSGR</sequence>
<comment type="caution">
    <text evidence="2">The sequence shown here is derived from an EMBL/GenBank/DDBJ whole genome shotgun (WGS) entry which is preliminary data.</text>
</comment>
<dbReference type="InterPro" id="IPR050583">
    <property type="entry name" value="Mycobacterial_A85_antigen"/>
</dbReference>
<dbReference type="GO" id="GO:2001070">
    <property type="term" value="F:starch binding"/>
    <property type="evidence" value="ECO:0007669"/>
    <property type="project" value="InterPro"/>
</dbReference>
<dbReference type="EMBL" id="QOQW01000011">
    <property type="protein sequence ID" value="RCK79733.1"/>
    <property type="molecule type" value="Genomic_DNA"/>
</dbReference>
<dbReference type="GO" id="GO:0016787">
    <property type="term" value="F:hydrolase activity"/>
    <property type="evidence" value="ECO:0007669"/>
    <property type="project" value="UniProtKB-KW"/>
</dbReference>
<dbReference type="PROSITE" id="PS51166">
    <property type="entry name" value="CBM20"/>
    <property type="match status" value="1"/>
</dbReference>
<name>A0A367ZNP4_9BACT</name>
<organism evidence="2 3">
    <name type="scientific">Candidatus Ozemobacter sibiricus</name>
    <dbReference type="NCBI Taxonomy" id="2268124"/>
    <lineage>
        <taxon>Bacteria</taxon>
        <taxon>Candidatus Ozemobacteria</taxon>
        <taxon>Candidatus Ozemobacterales</taxon>
        <taxon>Candidatus Ozemobacteraceae</taxon>
        <taxon>Candidatus Ozemobacter</taxon>
    </lineage>
</organism>
<reference evidence="2 3" key="1">
    <citation type="submission" date="2018-05" db="EMBL/GenBank/DDBJ databases">
        <title>A metagenomic window into the 2 km-deep terrestrial subsurface aquifer revealed taxonomically and functionally diverse microbial community comprising novel uncultured bacterial lineages.</title>
        <authorList>
            <person name="Kadnikov V.V."/>
            <person name="Mardanov A.V."/>
            <person name="Beletsky A.V."/>
            <person name="Banks D."/>
            <person name="Pimenov N.V."/>
            <person name="Frank Y.A."/>
            <person name="Karnachuk O.V."/>
            <person name="Ravin N.V."/>
        </authorList>
    </citation>
    <scope>NUCLEOTIDE SEQUENCE [LARGE SCALE GENOMIC DNA]</scope>
    <source>
        <strain evidence="2">BY5</strain>
    </source>
</reference>
<dbReference type="InterPro" id="IPR000801">
    <property type="entry name" value="Esterase-like"/>
</dbReference>
<dbReference type="SUPFAM" id="SSF53474">
    <property type="entry name" value="alpha/beta-Hydrolases"/>
    <property type="match status" value="1"/>
</dbReference>
<dbReference type="InterPro" id="IPR029058">
    <property type="entry name" value="AB_hydrolase_fold"/>
</dbReference>
<feature type="domain" description="CBM20" evidence="1">
    <location>
        <begin position="7"/>
        <end position="116"/>
    </location>
</feature>
<dbReference type="Gene3D" id="3.40.50.1820">
    <property type="entry name" value="alpha/beta hydrolase"/>
    <property type="match status" value="1"/>
</dbReference>
<dbReference type="Pfam" id="PF00756">
    <property type="entry name" value="Esterase"/>
    <property type="match status" value="1"/>
</dbReference>
<dbReference type="AlphaFoldDB" id="A0A367ZNP4"/>
<dbReference type="InterPro" id="IPR013783">
    <property type="entry name" value="Ig-like_fold"/>
</dbReference>
<accession>A0A367ZNP4</accession>
<evidence type="ECO:0000313" key="2">
    <source>
        <dbReference type="EMBL" id="RCK79733.1"/>
    </source>
</evidence>
<protein>
    <submittedName>
        <fullName evidence="2">CBM2 domain fused to hydrolase of the alpha/beta superfamily</fullName>
    </submittedName>
</protein>